<reference evidence="1" key="1">
    <citation type="submission" date="2014-11" db="EMBL/GenBank/DDBJ databases">
        <authorList>
            <person name="Amaro Gonzalez C."/>
        </authorList>
    </citation>
    <scope>NUCLEOTIDE SEQUENCE</scope>
</reference>
<reference evidence="1" key="2">
    <citation type="journal article" date="2015" name="Fish Shellfish Immunol.">
        <title>Early steps in the European eel (Anguilla anguilla)-Vibrio vulnificus interaction in the gills: Role of the RtxA13 toxin.</title>
        <authorList>
            <person name="Callol A."/>
            <person name="Pajuelo D."/>
            <person name="Ebbesson L."/>
            <person name="Teles M."/>
            <person name="MacKenzie S."/>
            <person name="Amaro C."/>
        </authorList>
    </citation>
    <scope>NUCLEOTIDE SEQUENCE</scope>
</reference>
<protein>
    <submittedName>
        <fullName evidence="1">Uncharacterized protein</fullName>
    </submittedName>
</protein>
<organism evidence="1">
    <name type="scientific">Anguilla anguilla</name>
    <name type="common">European freshwater eel</name>
    <name type="synonym">Muraena anguilla</name>
    <dbReference type="NCBI Taxonomy" id="7936"/>
    <lineage>
        <taxon>Eukaryota</taxon>
        <taxon>Metazoa</taxon>
        <taxon>Chordata</taxon>
        <taxon>Craniata</taxon>
        <taxon>Vertebrata</taxon>
        <taxon>Euteleostomi</taxon>
        <taxon>Actinopterygii</taxon>
        <taxon>Neopterygii</taxon>
        <taxon>Teleostei</taxon>
        <taxon>Anguilliformes</taxon>
        <taxon>Anguillidae</taxon>
        <taxon>Anguilla</taxon>
    </lineage>
</organism>
<accession>A0A0E9P507</accession>
<evidence type="ECO:0000313" key="1">
    <source>
        <dbReference type="EMBL" id="JAG99355.1"/>
    </source>
</evidence>
<dbReference type="EMBL" id="GBXM01109221">
    <property type="protein sequence ID" value="JAG99355.1"/>
    <property type="molecule type" value="Transcribed_RNA"/>
</dbReference>
<sequence length="18" mass="2204">MVQEQKLEHAWYLLCAIK</sequence>
<dbReference type="AlphaFoldDB" id="A0A0E9P507"/>
<name>A0A0E9P507_ANGAN</name>
<proteinExistence type="predicted"/>